<feature type="transmembrane region" description="Helical" evidence="6">
    <location>
        <begin position="553"/>
        <end position="571"/>
    </location>
</feature>
<dbReference type="OrthoDB" id="8265436at2"/>
<evidence type="ECO:0000256" key="5">
    <source>
        <dbReference type="ARBA" id="ARBA00023136"/>
    </source>
</evidence>
<evidence type="ECO:0008006" key="9">
    <source>
        <dbReference type="Google" id="ProtNLM"/>
    </source>
</evidence>
<evidence type="ECO:0000313" key="7">
    <source>
        <dbReference type="EMBL" id="RVU34007.1"/>
    </source>
</evidence>
<keyword evidence="2" id="KW-1003">Cell membrane</keyword>
<keyword evidence="4 6" id="KW-1133">Transmembrane helix</keyword>
<feature type="transmembrane region" description="Helical" evidence="6">
    <location>
        <begin position="436"/>
        <end position="456"/>
    </location>
</feature>
<dbReference type="PANTHER" id="PTHR40277">
    <property type="entry name" value="BLL5419 PROTEIN"/>
    <property type="match status" value="1"/>
</dbReference>
<dbReference type="PANTHER" id="PTHR40277:SF1">
    <property type="entry name" value="BLL5419 PROTEIN"/>
    <property type="match status" value="1"/>
</dbReference>
<feature type="transmembrane region" description="Helical" evidence="6">
    <location>
        <begin position="48"/>
        <end position="69"/>
    </location>
</feature>
<feature type="transmembrane region" description="Helical" evidence="6">
    <location>
        <begin position="578"/>
        <end position="596"/>
    </location>
</feature>
<organism evidence="7 8">
    <name type="scientific">Hwanghaeella grinnelliae</name>
    <dbReference type="NCBI Taxonomy" id="2500179"/>
    <lineage>
        <taxon>Bacteria</taxon>
        <taxon>Pseudomonadati</taxon>
        <taxon>Pseudomonadota</taxon>
        <taxon>Alphaproteobacteria</taxon>
        <taxon>Rhodospirillales</taxon>
        <taxon>Rhodospirillaceae</taxon>
        <taxon>Hwanghaeella</taxon>
    </lineage>
</organism>
<evidence type="ECO:0000313" key="8">
    <source>
        <dbReference type="Proteomes" id="UP000287447"/>
    </source>
</evidence>
<feature type="transmembrane region" description="Helical" evidence="6">
    <location>
        <begin position="727"/>
        <end position="745"/>
    </location>
</feature>
<dbReference type="RefSeq" id="WP_127768037.1">
    <property type="nucleotide sequence ID" value="NZ_SADE01000004.1"/>
</dbReference>
<dbReference type="Proteomes" id="UP000287447">
    <property type="component" value="Unassembled WGS sequence"/>
</dbReference>
<sequence>MTAELAPIKHPFKRWAKFLLPIVISTGILVYLFYNYRIEAIWEKVDELSIFTVLVALGLLLGNLALGIGRLKYLLSYFGARDISTFACIRAFVAGLLSSIFILNLVGNVVGRFALLRRQGVSVATVTALVFTEKLLLAISGLALLVFGWVEVFGSRQLYTALAEASLPEAVLAMCLVTAASLAIFRWTREQQLLRRMVSRTALSRIGAMLALTLAAQILMALTYAIIAERIIGPSAPSLTTLFAAGAIVSFAAAMPLSVNGWGIRELTSIFVLGKLGVPAPEAVGTSVTLGVLATVSVLISSVFLAKPLATSALPAKSAEDSKDQESVLTVAKVQSRTTNSIVLLVAGPLTVLFLFFSMHIPFEGTVVSLNLGDPMALMGLALFLLTWTTSKKLPAEVPRFFLYWMLALTLLLIGGFLNGAARIGVTDWALNNRLIGWSVILGYVSIGAMCVSTLGLHSLRRLAEVIIVGGAMITLFDLAHRQFEIASGSFEFIASNFEGFVKNRNAFALQLLTGLVALLAYSVPFKKKLPPILLSFLLGSIMLGIWRSYSLSGLACMVILLAIALLLRLLPWKMFGLAVFWAGTVIGLVSIFSYISNVSGVDRLPFNHTPDADLIVGGSTSERLLTIRVGLEMWMANPIFGEGLGSFANRHFGENGKQLVIHSVPIWLLAEFGLVGLAIALSLPLAVAFKYIRSYTPNRAPAFMLTLGLLLLFAMFGLVHDIAYQRLFWLLAGACAAASVKVGYSDKQR</sequence>
<protein>
    <recommendedName>
        <fullName evidence="9">Flippase-like domain-containing protein</fullName>
    </recommendedName>
</protein>
<feature type="transmembrane region" description="Helical" evidence="6">
    <location>
        <begin position="506"/>
        <end position="523"/>
    </location>
</feature>
<feature type="transmembrane region" description="Helical" evidence="6">
    <location>
        <begin position="667"/>
        <end position="690"/>
    </location>
</feature>
<dbReference type="InterPro" id="IPR022791">
    <property type="entry name" value="L-PG_synthase/AglD"/>
</dbReference>
<comment type="subcellular location">
    <subcellularLocation>
        <location evidence="1">Cell membrane</location>
        <topology evidence="1">Multi-pass membrane protein</topology>
    </subcellularLocation>
</comment>
<reference evidence="8" key="1">
    <citation type="submission" date="2019-01" db="EMBL/GenBank/DDBJ databases">
        <title>Gri0909 isolated from a small marine red alga.</title>
        <authorList>
            <person name="Kim J."/>
            <person name="Jeong S.E."/>
            <person name="Jeon C.O."/>
        </authorList>
    </citation>
    <scope>NUCLEOTIDE SEQUENCE [LARGE SCALE GENOMIC DNA]</scope>
    <source>
        <strain evidence="8">Gri0909</strain>
    </source>
</reference>
<name>A0A437QHH0_9PROT</name>
<feature type="transmembrane region" description="Helical" evidence="6">
    <location>
        <begin position="239"/>
        <end position="259"/>
    </location>
</feature>
<feature type="transmembrane region" description="Helical" evidence="6">
    <location>
        <begin position="702"/>
        <end position="721"/>
    </location>
</feature>
<evidence type="ECO:0000256" key="3">
    <source>
        <dbReference type="ARBA" id="ARBA00022692"/>
    </source>
</evidence>
<feature type="transmembrane region" description="Helical" evidence="6">
    <location>
        <begin position="342"/>
        <end position="361"/>
    </location>
</feature>
<evidence type="ECO:0000256" key="6">
    <source>
        <dbReference type="SAM" id="Phobius"/>
    </source>
</evidence>
<gene>
    <name evidence="7" type="ORF">EOI86_23075</name>
</gene>
<feature type="transmembrane region" description="Helical" evidence="6">
    <location>
        <begin position="89"/>
        <end position="111"/>
    </location>
</feature>
<feature type="transmembrane region" description="Helical" evidence="6">
    <location>
        <begin position="208"/>
        <end position="227"/>
    </location>
</feature>
<dbReference type="Pfam" id="PF03706">
    <property type="entry name" value="LPG_synthase_TM"/>
    <property type="match status" value="1"/>
</dbReference>
<feature type="transmembrane region" description="Helical" evidence="6">
    <location>
        <begin position="401"/>
        <end position="424"/>
    </location>
</feature>
<dbReference type="EMBL" id="SADE01000004">
    <property type="protein sequence ID" value="RVU34007.1"/>
    <property type="molecule type" value="Genomic_DNA"/>
</dbReference>
<keyword evidence="8" id="KW-1185">Reference proteome</keyword>
<evidence type="ECO:0000256" key="1">
    <source>
        <dbReference type="ARBA" id="ARBA00004651"/>
    </source>
</evidence>
<evidence type="ECO:0000256" key="4">
    <source>
        <dbReference type="ARBA" id="ARBA00022989"/>
    </source>
</evidence>
<comment type="caution">
    <text evidence="7">The sequence shown here is derived from an EMBL/GenBank/DDBJ whole genome shotgun (WGS) entry which is preliminary data.</text>
</comment>
<feature type="transmembrane region" description="Helical" evidence="6">
    <location>
        <begin position="367"/>
        <end position="389"/>
    </location>
</feature>
<keyword evidence="3 6" id="KW-0812">Transmembrane</keyword>
<accession>A0A437QHH0</accession>
<evidence type="ECO:0000256" key="2">
    <source>
        <dbReference type="ARBA" id="ARBA00022475"/>
    </source>
</evidence>
<feature type="transmembrane region" description="Helical" evidence="6">
    <location>
        <begin position="170"/>
        <end position="187"/>
    </location>
</feature>
<keyword evidence="5 6" id="KW-0472">Membrane</keyword>
<proteinExistence type="predicted"/>
<dbReference type="GO" id="GO:0005886">
    <property type="term" value="C:plasma membrane"/>
    <property type="evidence" value="ECO:0007669"/>
    <property type="project" value="UniProtKB-SubCell"/>
</dbReference>
<dbReference type="AlphaFoldDB" id="A0A437QHH0"/>
<feature type="transmembrane region" description="Helical" evidence="6">
    <location>
        <begin position="123"/>
        <end position="150"/>
    </location>
</feature>
<feature type="transmembrane region" description="Helical" evidence="6">
    <location>
        <begin position="15"/>
        <end position="36"/>
    </location>
</feature>